<dbReference type="EMBL" id="CM007899">
    <property type="protein sequence ID" value="OTG11541.1"/>
    <property type="molecule type" value="Genomic_DNA"/>
</dbReference>
<accession>A0A251TNG0</accession>
<dbReference type="InParanoid" id="A0A251TNG0"/>
<reference evidence="2" key="1">
    <citation type="journal article" date="2017" name="Nature">
        <title>The sunflower genome provides insights into oil metabolism, flowering and Asterid evolution.</title>
        <authorList>
            <person name="Badouin H."/>
            <person name="Gouzy J."/>
            <person name="Grassa C.J."/>
            <person name="Murat F."/>
            <person name="Staton S.E."/>
            <person name="Cottret L."/>
            <person name="Lelandais-Briere C."/>
            <person name="Owens G.L."/>
            <person name="Carrere S."/>
            <person name="Mayjonade B."/>
            <person name="Legrand L."/>
            <person name="Gill N."/>
            <person name="Kane N.C."/>
            <person name="Bowers J.E."/>
            <person name="Hubner S."/>
            <person name="Bellec A."/>
            <person name="Berard A."/>
            <person name="Berges H."/>
            <person name="Blanchet N."/>
            <person name="Boniface M.C."/>
            <person name="Brunel D."/>
            <person name="Catrice O."/>
            <person name="Chaidir N."/>
            <person name="Claudel C."/>
            <person name="Donnadieu C."/>
            <person name="Faraut T."/>
            <person name="Fievet G."/>
            <person name="Helmstetter N."/>
            <person name="King M."/>
            <person name="Knapp S.J."/>
            <person name="Lai Z."/>
            <person name="Le Paslier M.C."/>
            <person name="Lippi Y."/>
            <person name="Lorenzon L."/>
            <person name="Mandel J.R."/>
            <person name="Marage G."/>
            <person name="Marchand G."/>
            <person name="Marquand E."/>
            <person name="Bret-Mestries E."/>
            <person name="Morien E."/>
            <person name="Nambeesan S."/>
            <person name="Nguyen T."/>
            <person name="Pegot-Espagnet P."/>
            <person name="Pouilly N."/>
            <person name="Raftis F."/>
            <person name="Sallet E."/>
            <person name="Schiex T."/>
            <person name="Thomas J."/>
            <person name="Vandecasteele C."/>
            <person name="Vares D."/>
            <person name="Vear F."/>
            <person name="Vautrin S."/>
            <person name="Crespi M."/>
            <person name="Mangin B."/>
            <person name="Burke J.M."/>
            <person name="Salse J."/>
            <person name="Munos S."/>
            <person name="Vincourt P."/>
            <person name="Rieseberg L.H."/>
            <person name="Langlade N.B."/>
        </authorList>
    </citation>
    <scope>NUCLEOTIDE SEQUENCE [LARGE SCALE GENOMIC DNA]</scope>
    <source>
        <strain evidence="2">cv. SF193</strain>
    </source>
</reference>
<evidence type="ECO:0000313" key="1">
    <source>
        <dbReference type="EMBL" id="OTG11541.1"/>
    </source>
</evidence>
<proteinExistence type="predicted"/>
<sequence>MKKKNALSSHKDLRVTTKKRVKKITVENASLAEEQRWVVAEEQGAKVVRQMSLGIWSLHAEKLVVVGLGS</sequence>
<protein>
    <submittedName>
        <fullName evidence="1">Uncharacterized protein</fullName>
    </submittedName>
</protein>
<keyword evidence="2" id="KW-1185">Reference proteome</keyword>
<gene>
    <name evidence="1" type="ORF">HannXRQ_Chr10g0299891</name>
</gene>
<name>A0A251TNG0_HELAN</name>
<organism evidence="1 2">
    <name type="scientific">Helianthus annuus</name>
    <name type="common">Common sunflower</name>
    <dbReference type="NCBI Taxonomy" id="4232"/>
    <lineage>
        <taxon>Eukaryota</taxon>
        <taxon>Viridiplantae</taxon>
        <taxon>Streptophyta</taxon>
        <taxon>Embryophyta</taxon>
        <taxon>Tracheophyta</taxon>
        <taxon>Spermatophyta</taxon>
        <taxon>Magnoliopsida</taxon>
        <taxon>eudicotyledons</taxon>
        <taxon>Gunneridae</taxon>
        <taxon>Pentapetalae</taxon>
        <taxon>asterids</taxon>
        <taxon>campanulids</taxon>
        <taxon>Asterales</taxon>
        <taxon>Asteraceae</taxon>
        <taxon>Asteroideae</taxon>
        <taxon>Heliantheae alliance</taxon>
        <taxon>Heliantheae</taxon>
        <taxon>Helianthus</taxon>
    </lineage>
</organism>
<dbReference type="Proteomes" id="UP000215914">
    <property type="component" value="Chromosome 10"/>
</dbReference>
<dbReference type="AlphaFoldDB" id="A0A251TNG0"/>
<evidence type="ECO:0000313" key="2">
    <source>
        <dbReference type="Proteomes" id="UP000215914"/>
    </source>
</evidence>